<dbReference type="EMBL" id="WOWB01000006">
    <property type="protein sequence ID" value="NLV08252.1"/>
    <property type="molecule type" value="Genomic_DNA"/>
</dbReference>
<dbReference type="AlphaFoldDB" id="A0A847TQD9"/>
<evidence type="ECO:0000259" key="1">
    <source>
        <dbReference type="Pfam" id="PF14082"/>
    </source>
</evidence>
<evidence type="ECO:0000313" key="2">
    <source>
        <dbReference type="EMBL" id="NLV08252.1"/>
    </source>
</evidence>
<evidence type="ECO:0000313" key="3">
    <source>
        <dbReference type="Proteomes" id="UP000610611"/>
    </source>
</evidence>
<comment type="caution">
    <text evidence="2">The sequence shown here is derived from an EMBL/GenBank/DDBJ whole genome shotgun (WGS) entry which is preliminary data.</text>
</comment>
<feature type="domain" description="Shedu protein SduA C-terminal" evidence="1">
    <location>
        <begin position="196"/>
        <end position="337"/>
    </location>
</feature>
<dbReference type="Pfam" id="PF14082">
    <property type="entry name" value="SduA_C"/>
    <property type="match status" value="1"/>
</dbReference>
<reference evidence="2" key="1">
    <citation type="submission" date="2019-12" db="EMBL/GenBank/DDBJ databases">
        <title>The whole-genome sequencing of Haloarcula japonica strain pws8.</title>
        <authorList>
            <person name="Verma D.K."/>
            <person name="Gopal K."/>
            <person name="Prasad E.S."/>
        </authorList>
    </citation>
    <scope>NUCLEOTIDE SEQUENCE</scope>
    <source>
        <strain evidence="2">Pws8</strain>
    </source>
</reference>
<dbReference type="InterPro" id="IPR025359">
    <property type="entry name" value="SduA_C"/>
</dbReference>
<dbReference type="RefSeq" id="WP_170084519.1">
    <property type="nucleotide sequence ID" value="NZ_WOWB01000006.1"/>
</dbReference>
<organism evidence="2 3">
    <name type="scientific">Haloarcula rubripromontorii</name>
    <dbReference type="NCBI Taxonomy" id="1705562"/>
    <lineage>
        <taxon>Archaea</taxon>
        <taxon>Methanobacteriati</taxon>
        <taxon>Methanobacteriota</taxon>
        <taxon>Stenosarchaea group</taxon>
        <taxon>Halobacteria</taxon>
        <taxon>Halobacteriales</taxon>
        <taxon>Haloarculaceae</taxon>
        <taxon>Haloarcula</taxon>
    </lineage>
</organism>
<accession>A0A847TQD9</accession>
<gene>
    <name evidence="2" type="ORF">GOC83_19225</name>
</gene>
<dbReference type="Proteomes" id="UP000610611">
    <property type="component" value="Unassembled WGS sequence"/>
</dbReference>
<sequence length="365" mass="41781">MEIEQEFNDGETYHIEVNHGDSGPFTHIAHYPIKSGPRTYKSLNVFSIDGKDDSDPERYIISFWKARPGRPRYLEKEEETRFDCEKEEVIRLLGFLDNLYELEGLESGEHVIIRKDSPSAEAAASAVQAIKNCESGVENVLMNLIGSINEMDVEPSDLDLSDDTVEKEAVKAEYAIKHARTKSKLGQYRELIEGQESEQKYQEFFEENPWLFGHEYTQRLDIRELTKGDEVDFCMESVDGYYDIIEIKTPEKRVLVEDSSHDTYKASSELSGAIAQVEDYIHSIELNEARIHHEDGIHVLKPRGMIVIGDCLTEEKRESLRVLNSHLNRITVYTFSDVAELGARMVNRYEGDTDLPTKSIDTDSE</sequence>
<name>A0A847TQD9_9EURY</name>
<proteinExistence type="predicted"/>
<protein>
    <submittedName>
        <fullName evidence="2">DUF4263 domain-containing protein</fullName>
    </submittedName>
</protein>